<dbReference type="OrthoDB" id="6161934at2759"/>
<protein>
    <recommendedName>
        <fullName evidence="3">Fibronectin type-III domain-containing protein</fullName>
    </recommendedName>
</protein>
<dbReference type="AlphaFoldDB" id="A0A8B6G1F8"/>
<dbReference type="InterPro" id="IPR036116">
    <property type="entry name" value="FN3_sf"/>
</dbReference>
<dbReference type="CDD" id="cd00063">
    <property type="entry name" value="FN3"/>
    <property type="match status" value="1"/>
</dbReference>
<accession>A0A8B6G1F8</accession>
<evidence type="ECO:0000313" key="4">
    <source>
        <dbReference type="EMBL" id="VDI57359.1"/>
    </source>
</evidence>
<reference evidence="4" key="1">
    <citation type="submission" date="2018-11" db="EMBL/GenBank/DDBJ databases">
        <authorList>
            <person name="Alioto T."/>
            <person name="Alioto T."/>
        </authorList>
    </citation>
    <scope>NUCLEOTIDE SEQUENCE</scope>
</reference>
<evidence type="ECO:0000256" key="2">
    <source>
        <dbReference type="SAM" id="Phobius"/>
    </source>
</evidence>
<keyword evidence="2" id="KW-0472">Membrane</keyword>
<gene>
    <name evidence="4" type="ORF">MGAL_10B024307</name>
</gene>
<proteinExistence type="predicted"/>
<name>A0A8B6G1F8_MYTGA</name>
<feature type="region of interest" description="Disordered" evidence="1">
    <location>
        <begin position="327"/>
        <end position="353"/>
    </location>
</feature>
<dbReference type="InterPro" id="IPR013783">
    <property type="entry name" value="Ig-like_fold"/>
</dbReference>
<sequence length="474" mass="54159">MVNNAREENYTQYSEGHSLNSKIKNSNIVINGDNIIGKYNLIIRNVSAVDVGSYRCKFWKAGDLHLHIYVYNLQLQPLFPPIFSNGNKPIQFGRYAQKMNLTVLMNNKFGTIQTYYISKQNETLDIQGRQEKIKLHDIVQDVNVTVSGIKIIFQLTLYTAEDFTDYTIKACNQKGCNELTVKVKSEYRPQPPTNVSVIPFERYLTISWCPGYDGGYPQTFFIEYKTEYEKKWRRSGRSVFALGNEKTRMTALLYAISPYTRYHVRVISKNEIGESDTTVVTVMTLGDYSSVTKSLSIQRIAILLLIIITVMGAGFGIFVCKKITSETSSDGNENDHYTDIVVDDDPQTTSQEKDNPIMSTVNIICNKEIALMSSGHLLVSSDDNINDIINYDADYEQPYTTLVLDNRGDDEHVYCPIKDNSNHAMYENLPPFEIAACRMSFEYINQDTLWYKPFQHYYENADQGNANPSIIDDD</sequence>
<dbReference type="SMART" id="SM00060">
    <property type="entry name" value="FN3"/>
    <property type="match status" value="1"/>
</dbReference>
<keyword evidence="5" id="KW-1185">Reference proteome</keyword>
<feature type="domain" description="Fibronectin type-III" evidence="3">
    <location>
        <begin position="188"/>
        <end position="288"/>
    </location>
</feature>
<evidence type="ECO:0000256" key="1">
    <source>
        <dbReference type="SAM" id="MobiDB-lite"/>
    </source>
</evidence>
<dbReference type="InterPro" id="IPR003961">
    <property type="entry name" value="FN3_dom"/>
</dbReference>
<feature type="transmembrane region" description="Helical" evidence="2">
    <location>
        <begin position="300"/>
        <end position="320"/>
    </location>
</feature>
<dbReference type="EMBL" id="UYJE01007723">
    <property type="protein sequence ID" value="VDI57359.1"/>
    <property type="molecule type" value="Genomic_DNA"/>
</dbReference>
<dbReference type="SUPFAM" id="SSF49265">
    <property type="entry name" value="Fibronectin type III"/>
    <property type="match status" value="1"/>
</dbReference>
<comment type="caution">
    <text evidence="4">The sequence shown here is derived from an EMBL/GenBank/DDBJ whole genome shotgun (WGS) entry which is preliminary data.</text>
</comment>
<dbReference type="Gene3D" id="2.60.40.10">
    <property type="entry name" value="Immunoglobulins"/>
    <property type="match status" value="1"/>
</dbReference>
<dbReference type="Proteomes" id="UP000596742">
    <property type="component" value="Unassembled WGS sequence"/>
</dbReference>
<dbReference type="PROSITE" id="PS50853">
    <property type="entry name" value="FN3"/>
    <property type="match status" value="1"/>
</dbReference>
<evidence type="ECO:0000259" key="3">
    <source>
        <dbReference type="PROSITE" id="PS50853"/>
    </source>
</evidence>
<keyword evidence="2" id="KW-1133">Transmembrane helix</keyword>
<organism evidence="4 5">
    <name type="scientific">Mytilus galloprovincialis</name>
    <name type="common">Mediterranean mussel</name>
    <dbReference type="NCBI Taxonomy" id="29158"/>
    <lineage>
        <taxon>Eukaryota</taxon>
        <taxon>Metazoa</taxon>
        <taxon>Spiralia</taxon>
        <taxon>Lophotrochozoa</taxon>
        <taxon>Mollusca</taxon>
        <taxon>Bivalvia</taxon>
        <taxon>Autobranchia</taxon>
        <taxon>Pteriomorphia</taxon>
        <taxon>Mytilida</taxon>
        <taxon>Mytiloidea</taxon>
        <taxon>Mytilidae</taxon>
        <taxon>Mytilinae</taxon>
        <taxon>Mytilus</taxon>
    </lineage>
</organism>
<evidence type="ECO:0000313" key="5">
    <source>
        <dbReference type="Proteomes" id="UP000596742"/>
    </source>
</evidence>
<keyword evidence="2" id="KW-0812">Transmembrane</keyword>